<dbReference type="VEuPathDB" id="FungiDB:PYU1_G008814"/>
<keyword evidence="5" id="KW-0378">Hydrolase</keyword>
<keyword evidence="3" id="KW-0479">Metal-binding</keyword>
<dbReference type="PANTHER" id="PTHR33146">
    <property type="entry name" value="ENDONUCLEASE 4"/>
    <property type="match status" value="1"/>
</dbReference>
<evidence type="ECO:0000256" key="6">
    <source>
        <dbReference type="ARBA" id="ARBA00023157"/>
    </source>
</evidence>
<reference evidence="9" key="1">
    <citation type="journal article" date="2010" name="Genome Biol.">
        <title>Genome sequence of the necrotrophic plant pathogen Pythium ultimum reveals original pathogenicity mechanisms and effector repertoire.</title>
        <authorList>
            <person name="Levesque C.A."/>
            <person name="Brouwer H."/>
            <person name="Cano L."/>
            <person name="Hamilton J.P."/>
            <person name="Holt C."/>
            <person name="Huitema E."/>
            <person name="Raffaele S."/>
            <person name="Robideau G.P."/>
            <person name="Thines M."/>
            <person name="Win J."/>
            <person name="Zerillo M.M."/>
            <person name="Beakes G.W."/>
            <person name="Boore J.L."/>
            <person name="Busam D."/>
            <person name="Dumas B."/>
            <person name="Ferriera S."/>
            <person name="Fuerstenberg S.I."/>
            <person name="Gachon C.M."/>
            <person name="Gaulin E."/>
            <person name="Govers F."/>
            <person name="Grenville-Briggs L."/>
            <person name="Horner N."/>
            <person name="Hostetler J."/>
            <person name="Jiang R.H."/>
            <person name="Johnson J."/>
            <person name="Krajaejun T."/>
            <person name="Lin H."/>
            <person name="Meijer H.J."/>
            <person name="Moore B."/>
            <person name="Morris P."/>
            <person name="Phuntmart V."/>
            <person name="Puiu D."/>
            <person name="Shetty J."/>
            <person name="Stajich J.E."/>
            <person name="Tripathy S."/>
            <person name="Wawra S."/>
            <person name="van West P."/>
            <person name="Whitty B.R."/>
            <person name="Coutinho P.M."/>
            <person name="Henrissat B."/>
            <person name="Martin F."/>
            <person name="Thomas P.D."/>
            <person name="Tyler B.M."/>
            <person name="De Vries R.P."/>
            <person name="Kamoun S."/>
            <person name="Yandell M."/>
            <person name="Tisserat N."/>
            <person name="Buell C.R."/>
        </authorList>
    </citation>
    <scope>NUCLEOTIDE SEQUENCE</scope>
    <source>
        <strain evidence="9">DAOM:BR144</strain>
    </source>
</reference>
<evidence type="ECO:0000256" key="5">
    <source>
        <dbReference type="ARBA" id="ARBA00022801"/>
    </source>
</evidence>
<dbReference type="Pfam" id="PF02265">
    <property type="entry name" value="S1-P1_nuclease"/>
    <property type="match status" value="1"/>
</dbReference>
<evidence type="ECO:0000313" key="9">
    <source>
        <dbReference type="Proteomes" id="UP000019132"/>
    </source>
</evidence>
<dbReference type="Proteomes" id="UP000019132">
    <property type="component" value="Unassembled WGS sequence"/>
</dbReference>
<dbReference type="InterPro" id="IPR008947">
    <property type="entry name" value="PLipase_C/P1_nuclease_dom_sf"/>
</dbReference>
<dbReference type="STRING" id="431595.K3WV35"/>
<organism evidence="8 9">
    <name type="scientific">Globisporangium ultimum (strain ATCC 200006 / CBS 805.95 / DAOM BR144)</name>
    <name type="common">Pythium ultimum</name>
    <dbReference type="NCBI Taxonomy" id="431595"/>
    <lineage>
        <taxon>Eukaryota</taxon>
        <taxon>Sar</taxon>
        <taxon>Stramenopiles</taxon>
        <taxon>Oomycota</taxon>
        <taxon>Peronosporomycetes</taxon>
        <taxon>Pythiales</taxon>
        <taxon>Pythiaceae</taxon>
        <taxon>Globisporangium</taxon>
    </lineage>
</organism>
<evidence type="ECO:0000256" key="3">
    <source>
        <dbReference type="ARBA" id="ARBA00022723"/>
    </source>
</evidence>
<comment type="similarity">
    <text evidence="1">Belongs to the nuclease type I family.</text>
</comment>
<dbReference type="PANTHER" id="PTHR33146:SF10">
    <property type="entry name" value="STRAND-SPECIFIC NUCLEASE, PUTATIVE-RELATED"/>
    <property type="match status" value="1"/>
</dbReference>
<dbReference type="GO" id="GO:0003676">
    <property type="term" value="F:nucleic acid binding"/>
    <property type="evidence" value="ECO:0007669"/>
    <property type="project" value="InterPro"/>
</dbReference>
<evidence type="ECO:0000256" key="1">
    <source>
        <dbReference type="ARBA" id="ARBA00009547"/>
    </source>
</evidence>
<evidence type="ECO:0000256" key="2">
    <source>
        <dbReference type="ARBA" id="ARBA00022722"/>
    </source>
</evidence>
<accession>K3WV35</accession>
<sequence>MTPEDRATIESVLMHWEDEFLSTTTTIWPDLIRCNKLSTLCSAATTPSLTMMEVWHYVNLPMNINGSKWHDDEIGLDSFTAPFKGSLGVAADILDKAMATFKTVTLIWAANLELRNLVHIVGDLHQPLHTVGGVSNTNPNGNQGGNLYKFAPLCAREPARAL</sequence>
<dbReference type="InterPro" id="IPR003154">
    <property type="entry name" value="S1/P1nuclease"/>
</dbReference>
<dbReference type="EMBL" id="GL376558">
    <property type="status" value="NOT_ANNOTATED_CDS"/>
    <property type="molecule type" value="Genomic_DNA"/>
</dbReference>
<keyword evidence="6" id="KW-1015">Disulfide bond</keyword>
<dbReference type="AlphaFoldDB" id="K3WV35"/>
<proteinExistence type="inferred from homology"/>
<protein>
    <submittedName>
        <fullName evidence="8">Uncharacterized protein</fullName>
    </submittedName>
</protein>
<dbReference type="Gene3D" id="1.10.575.10">
    <property type="entry name" value="P1 Nuclease"/>
    <property type="match status" value="1"/>
</dbReference>
<dbReference type="HOGENOM" id="CLU_1638788_0_0_1"/>
<evidence type="ECO:0000256" key="4">
    <source>
        <dbReference type="ARBA" id="ARBA00022759"/>
    </source>
</evidence>
<dbReference type="eggNOG" id="ENOG502S7N4">
    <property type="taxonomic scope" value="Eukaryota"/>
</dbReference>
<keyword evidence="9" id="KW-1185">Reference proteome</keyword>
<dbReference type="GO" id="GO:0006308">
    <property type="term" value="P:DNA catabolic process"/>
    <property type="evidence" value="ECO:0007669"/>
    <property type="project" value="InterPro"/>
</dbReference>
<evidence type="ECO:0000256" key="7">
    <source>
        <dbReference type="ARBA" id="ARBA00023180"/>
    </source>
</evidence>
<reference evidence="9" key="2">
    <citation type="submission" date="2010-04" db="EMBL/GenBank/DDBJ databases">
        <authorList>
            <person name="Buell R."/>
            <person name="Hamilton J."/>
            <person name="Hostetler J."/>
        </authorList>
    </citation>
    <scope>NUCLEOTIDE SEQUENCE [LARGE SCALE GENOMIC DNA]</scope>
    <source>
        <strain evidence="9">DAOM:BR144</strain>
    </source>
</reference>
<dbReference type="InParanoid" id="K3WV35"/>
<name>K3WV35_GLOUD</name>
<dbReference type="GO" id="GO:0016788">
    <property type="term" value="F:hydrolase activity, acting on ester bonds"/>
    <property type="evidence" value="ECO:0007669"/>
    <property type="project" value="InterPro"/>
</dbReference>
<dbReference type="GO" id="GO:0046872">
    <property type="term" value="F:metal ion binding"/>
    <property type="evidence" value="ECO:0007669"/>
    <property type="project" value="UniProtKB-KW"/>
</dbReference>
<dbReference type="EnsemblProtists" id="PYU1_T008832">
    <property type="protein sequence ID" value="PYU1_T008832"/>
    <property type="gene ID" value="PYU1_G008814"/>
</dbReference>
<keyword evidence="2" id="KW-0540">Nuclease</keyword>
<keyword evidence="4" id="KW-0255">Endonuclease</keyword>
<keyword evidence="7" id="KW-0325">Glycoprotein</keyword>
<dbReference type="GO" id="GO:0004519">
    <property type="term" value="F:endonuclease activity"/>
    <property type="evidence" value="ECO:0007669"/>
    <property type="project" value="UniProtKB-KW"/>
</dbReference>
<reference evidence="8" key="3">
    <citation type="submission" date="2015-02" db="UniProtKB">
        <authorList>
            <consortium name="EnsemblProtists"/>
        </authorList>
    </citation>
    <scope>IDENTIFICATION</scope>
    <source>
        <strain evidence="8">DAOM BR144</strain>
    </source>
</reference>
<dbReference type="SUPFAM" id="SSF48537">
    <property type="entry name" value="Phospholipase C/P1 nuclease"/>
    <property type="match status" value="1"/>
</dbReference>
<evidence type="ECO:0000313" key="8">
    <source>
        <dbReference type="EnsemblProtists" id="PYU1_T008832"/>
    </source>
</evidence>